<evidence type="ECO:0000313" key="2">
    <source>
        <dbReference type="EMBL" id="KZV96259.1"/>
    </source>
</evidence>
<keyword evidence="3" id="KW-1185">Reference proteome</keyword>
<feature type="chain" id="PRO_5007870922" evidence="1">
    <location>
        <begin position="22"/>
        <end position="133"/>
    </location>
</feature>
<organism evidence="2 3">
    <name type="scientific">Exidia glandulosa HHB12029</name>
    <dbReference type="NCBI Taxonomy" id="1314781"/>
    <lineage>
        <taxon>Eukaryota</taxon>
        <taxon>Fungi</taxon>
        <taxon>Dikarya</taxon>
        <taxon>Basidiomycota</taxon>
        <taxon>Agaricomycotina</taxon>
        <taxon>Agaricomycetes</taxon>
        <taxon>Auriculariales</taxon>
        <taxon>Exidiaceae</taxon>
        <taxon>Exidia</taxon>
    </lineage>
</organism>
<protein>
    <submittedName>
        <fullName evidence="2">Uncharacterized protein</fullName>
    </submittedName>
</protein>
<dbReference type="InParanoid" id="A0A166AYD3"/>
<dbReference type="Proteomes" id="UP000077266">
    <property type="component" value="Unassembled WGS sequence"/>
</dbReference>
<gene>
    <name evidence="2" type="ORF">EXIGLDRAFT_747733</name>
</gene>
<reference evidence="2 3" key="1">
    <citation type="journal article" date="2016" name="Mol. Biol. Evol.">
        <title>Comparative Genomics of Early-Diverging Mushroom-Forming Fungi Provides Insights into the Origins of Lignocellulose Decay Capabilities.</title>
        <authorList>
            <person name="Nagy L.G."/>
            <person name="Riley R."/>
            <person name="Tritt A."/>
            <person name="Adam C."/>
            <person name="Daum C."/>
            <person name="Floudas D."/>
            <person name="Sun H."/>
            <person name="Yadav J.S."/>
            <person name="Pangilinan J."/>
            <person name="Larsson K.H."/>
            <person name="Matsuura K."/>
            <person name="Barry K."/>
            <person name="Labutti K."/>
            <person name="Kuo R."/>
            <person name="Ohm R.A."/>
            <person name="Bhattacharya S.S."/>
            <person name="Shirouzu T."/>
            <person name="Yoshinaga Y."/>
            <person name="Martin F.M."/>
            <person name="Grigoriev I.V."/>
            <person name="Hibbett D.S."/>
        </authorList>
    </citation>
    <scope>NUCLEOTIDE SEQUENCE [LARGE SCALE GENOMIC DNA]</scope>
    <source>
        <strain evidence="2 3">HHB12029</strain>
    </source>
</reference>
<evidence type="ECO:0000313" key="3">
    <source>
        <dbReference type="Proteomes" id="UP000077266"/>
    </source>
</evidence>
<evidence type="ECO:0000256" key="1">
    <source>
        <dbReference type="SAM" id="SignalP"/>
    </source>
</evidence>
<dbReference type="AlphaFoldDB" id="A0A166AYD3"/>
<feature type="signal peptide" evidence="1">
    <location>
        <begin position="1"/>
        <end position="21"/>
    </location>
</feature>
<name>A0A166AYD3_EXIGL</name>
<proteinExistence type="predicted"/>
<accession>A0A166AYD3</accession>
<keyword evidence="1" id="KW-0732">Signal</keyword>
<dbReference type="EMBL" id="KV425945">
    <property type="protein sequence ID" value="KZV96259.1"/>
    <property type="molecule type" value="Genomic_DNA"/>
</dbReference>
<sequence>MFAKRSLLGLAALSLLSVALALDCNIPRTLTVTNFSEKESSPGRSTKISFIITSPDIGTTCGAVVPGINTVAVNGPCDDGGVWSIVGPEGVLSVSLPFDCPPGVNATLGASGKIPLCAFDVQPCSFELDVDSE</sequence>